<dbReference type="Proteomes" id="UP000472676">
    <property type="component" value="Unassembled WGS sequence"/>
</dbReference>
<evidence type="ECO:0008006" key="4">
    <source>
        <dbReference type="Google" id="ProtNLM"/>
    </source>
</evidence>
<dbReference type="RefSeq" id="WP_166251312.1">
    <property type="nucleotide sequence ID" value="NZ_JAAMOW010000001.1"/>
</dbReference>
<sequence length="132" mass="13657">MNHLPAAAWPGRRRHAPMLMLAACAGLLSLPAFAQAGAAGGATASAAAAAAAPDPLARIAELSRIRREAGLKICRDSADGKLAYVGFVQDAEQGNIKVEIAQELDKAAGTPVAGFQPVNVWDAIDNWTICPQ</sequence>
<feature type="chain" id="PRO_5026983633" description="DUF732 domain-containing protein" evidence="1">
    <location>
        <begin position="35"/>
        <end position="132"/>
    </location>
</feature>
<organism evidence="2 3">
    <name type="scientific">Solimonas terrae</name>
    <dbReference type="NCBI Taxonomy" id="1396819"/>
    <lineage>
        <taxon>Bacteria</taxon>
        <taxon>Pseudomonadati</taxon>
        <taxon>Pseudomonadota</taxon>
        <taxon>Gammaproteobacteria</taxon>
        <taxon>Nevskiales</taxon>
        <taxon>Nevskiaceae</taxon>
        <taxon>Solimonas</taxon>
    </lineage>
</organism>
<dbReference type="EMBL" id="JAAMOW010000001">
    <property type="protein sequence ID" value="NGY03679.1"/>
    <property type="molecule type" value="Genomic_DNA"/>
</dbReference>
<evidence type="ECO:0000313" key="2">
    <source>
        <dbReference type="EMBL" id="NGY03679.1"/>
    </source>
</evidence>
<keyword evidence="3" id="KW-1185">Reference proteome</keyword>
<reference evidence="2 3" key="1">
    <citation type="journal article" date="2014" name="Int. J. Syst. Evol. Microbiol.">
        <title>Solimonas terrae sp. nov., isolated from soil.</title>
        <authorList>
            <person name="Kim S.J."/>
            <person name="Moon J.Y."/>
            <person name="Weon H.Y."/>
            <person name="Ahn J.H."/>
            <person name="Chen W.M."/>
            <person name="Kwon S.W."/>
        </authorList>
    </citation>
    <scope>NUCLEOTIDE SEQUENCE [LARGE SCALE GENOMIC DNA]</scope>
    <source>
        <strain evidence="2 3">KIS83-12</strain>
    </source>
</reference>
<evidence type="ECO:0000313" key="3">
    <source>
        <dbReference type="Proteomes" id="UP000472676"/>
    </source>
</evidence>
<protein>
    <recommendedName>
        <fullName evidence="4">DUF732 domain-containing protein</fullName>
    </recommendedName>
</protein>
<feature type="signal peptide" evidence="1">
    <location>
        <begin position="1"/>
        <end position="34"/>
    </location>
</feature>
<keyword evidence="1" id="KW-0732">Signal</keyword>
<gene>
    <name evidence="2" type="ORF">G7Y85_02780</name>
</gene>
<dbReference type="AlphaFoldDB" id="A0A6M2BNN9"/>
<evidence type="ECO:0000256" key="1">
    <source>
        <dbReference type="SAM" id="SignalP"/>
    </source>
</evidence>
<comment type="caution">
    <text evidence="2">The sequence shown here is derived from an EMBL/GenBank/DDBJ whole genome shotgun (WGS) entry which is preliminary data.</text>
</comment>
<name>A0A6M2BNN9_9GAMM</name>
<proteinExistence type="predicted"/>
<accession>A0A6M2BNN9</accession>